<dbReference type="CDD" id="cd06587">
    <property type="entry name" value="VOC"/>
    <property type="match status" value="1"/>
</dbReference>
<gene>
    <name evidence="3" type="ORF">ABU614_18595</name>
    <name evidence="2" type="ORF">V2J18_12240</name>
</gene>
<reference evidence="2 4" key="1">
    <citation type="submission" date="2024-02" db="EMBL/GenBank/DDBJ databases">
        <title>Lysobacter Genome Sequencing and Mining.</title>
        <authorList>
            <person name="Bierman J."/>
            <person name="Walker M.C."/>
        </authorList>
    </citation>
    <scope>NUCLEOTIDE SEQUENCE [LARGE SCALE GENOMIC DNA]</scope>
    <source>
        <strain evidence="2 4">PB6250</strain>
    </source>
</reference>
<dbReference type="RefSeq" id="WP_336131906.1">
    <property type="nucleotide sequence ID" value="NZ_CP159925.1"/>
</dbReference>
<dbReference type="Gene3D" id="3.10.180.10">
    <property type="entry name" value="2,3-Dihydroxybiphenyl 1,2-Dioxygenase, domain 1"/>
    <property type="match status" value="1"/>
</dbReference>
<accession>A0AAU8MU59</accession>
<sequence>MRQLINIDVPELDAALAFYTRAFGLHVGRRLGADVVELLGGNAPVYLLRKPEGSPAAGEETRRYARHWSPVHLDVAVDDLDAALASALAAGARQEGAIRAANWGRIVTIADPFGHGWCLLQFLGRGYDEIAGPAAGSPAGSPAGSAA</sequence>
<reference evidence="3" key="2">
    <citation type="submission" date="2024-06" db="EMBL/GenBank/DDBJ databases">
        <authorList>
            <person name="Li S."/>
        </authorList>
    </citation>
    <scope>NUCLEOTIDE SEQUENCE</scope>
    <source>
        <strain evidence="3">SR10</strain>
    </source>
</reference>
<evidence type="ECO:0000313" key="2">
    <source>
        <dbReference type="EMBL" id="MEI2455451.1"/>
    </source>
</evidence>
<dbReference type="PROSITE" id="PS51819">
    <property type="entry name" value="VOC"/>
    <property type="match status" value="1"/>
</dbReference>
<dbReference type="SUPFAM" id="SSF54593">
    <property type="entry name" value="Glyoxalase/Bleomycin resistance protein/Dihydroxybiphenyl dioxygenase"/>
    <property type="match status" value="1"/>
</dbReference>
<dbReference type="InterPro" id="IPR029068">
    <property type="entry name" value="Glyas_Bleomycin-R_OHBP_Dase"/>
</dbReference>
<feature type="domain" description="VOC" evidence="1">
    <location>
        <begin position="1"/>
        <end position="122"/>
    </location>
</feature>
<evidence type="ECO:0000259" key="1">
    <source>
        <dbReference type="PROSITE" id="PS51819"/>
    </source>
</evidence>
<protein>
    <submittedName>
        <fullName evidence="3">VOC family protein</fullName>
    </submittedName>
</protein>
<dbReference type="InterPro" id="IPR037523">
    <property type="entry name" value="VOC_core"/>
</dbReference>
<dbReference type="AlphaFoldDB" id="A0AAU8MU59"/>
<evidence type="ECO:0000313" key="3">
    <source>
        <dbReference type="EMBL" id="XCO74368.1"/>
    </source>
</evidence>
<proteinExistence type="predicted"/>
<evidence type="ECO:0000313" key="4">
    <source>
        <dbReference type="Proteomes" id="UP001387215"/>
    </source>
</evidence>
<dbReference type="EMBL" id="CP159925">
    <property type="protein sequence ID" value="XCO74368.1"/>
    <property type="molecule type" value="Genomic_DNA"/>
</dbReference>
<dbReference type="Proteomes" id="UP001387215">
    <property type="component" value="Unassembled WGS sequence"/>
</dbReference>
<name>A0AAU8MU59_9GAMM</name>
<keyword evidence="4" id="KW-1185">Reference proteome</keyword>
<dbReference type="InterPro" id="IPR041581">
    <property type="entry name" value="Glyoxalase_6"/>
</dbReference>
<organism evidence="3">
    <name type="scientific">Lysobacter firmicutimachus</name>
    <dbReference type="NCBI Taxonomy" id="1792846"/>
    <lineage>
        <taxon>Bacteria</taxon>
        <taxon>Pseudomonadati</taxon>
        <taxon>Pseudomonadota</taxon>
        <taxon>Gammaproteobacteria</taxon>
        <taxon>Lysobacterales</taxon>
        <taxon>Lysobacteraceae</taxon>
        <taxon>Lysobacter</taxon>
    </lineage>
</organism>
<dbReference type="EMBL" id="JBANDL010000002">
    <property type="protein sequence ID" value="MEI2455451.1"/>
    <property type="molecule type" value="Genomic_DNA"/>
</dbReference>
<dbReference type="Pfam" id="PF18029">
    <property type="entry name" value="Glyoxalase_6"/>
    <property type="match status" value="1"/>
</dbReference>